<keyword evidence="3" id="KW-1185">Reference proteome</keyword>
<feature type="compositionally biased region" description="Basic residues" evidence="1">
    <location>
        <begin position="270"/>
        <end position="293"/>
    </location>
</feature>
<feature type="region of interest" description="Disordered" evidence="1">
    <location>
        <begin position="270"/>
        <end position="309"/>
    </location>
</feature>
<feature type="region of interest" description="Disordered" evidence="1">
    <location>
        <begin position="175"/>
        <end position="199"/>
    </location>
</feature>
<sequence length="370" mass="40943">MVWYFSWLGGAHGMNPSQMATSMGVLKSSSICIKLGNKPKELVVERTSTTSDPSPPTLIPLSSFSHNMPSLPFESILLPLLPSSTHFHVGLCFCSHRLKHLQKSDRRARQLIAVTVLRKLARTVCIHWCYKRTMLGSREVDDLSDLKQAILGACLNECVGGDRSGVDDLIERGHQSKPPQKCLGKRASLSTTVSPPEDDVDEIETSLRWLFSEDLALSSWSCSASFPTPLKLVSALKGSRQKQGLPTKELTVTWAPDVYDPLPTSVLHTVRGKKQQKLKKNNDKKKKGKKWHKGNNSLRGGGKDNKQFHRGGGSLDKWYNYKPLELHGTVVNDASGNLDGFKVGSTDPYCGTSYLKNSLTRMHYSVAEAL</sequence>
<evidence type="ECO:0000313" key="2">
    <source>
        <dbReference type="EMBL" id="KAG8500861.1"/>
    </source>
</evidence>
<protein>
    <submittedName>
        <fullName evidence="2">Uncharacterized protein</fullName>
    </submittedName>
</protein>
<name>A0A8J5Z6I7_9ROSI</name>
<organism evidence="2 3">
    <name type="scientific">Gossypium anomalum</name>
    <dbReference type="NCBI Taxonomy" id="47600"/>
    <lineage>
        <taxon>Eukaryota</taxon>
        <taxon>Viridiplantae</taxon>
        <taxon>Streptophyta</taxon>
        <taxon>Embryophyta</taxon>
        <taxon>Tracheophyta</taxon>
        <taxon>Spermatophyta</taxon>
        <taxon>Magnoliopsida</taxon>
        <taxon>eudicotyledons</taxon>
        <taxon>Gunneridae</taxon>
        <taxon>Pentapetalae</taxon>
        <taxon>rosids</taxon>
        <taxon>malvids</taxon>
        <taxon>Malvales</taxon>
        <taxon>Malvaceae</taxon>
        <taxon>Malvoideae</taxon>
        <taxon>Gossypium</taxon>
    </lineage>
</organism>
<dbReference type="Proteomes" id="UP000701853">
    <property type="component" value="Chromosome 2"/>
</dbReference>
<dbReference type="AlphaFoldDB" id="A0A8J5Z6I7"/>
<comment type="caution">
    <text evidence="2">The sequence shown here is derived from an EMBL/GenBank/DDBJ whole genome shotgun (WGS) entry which is preliminary data.</text>
</comment>
<dbReference type="OrthoDB" id="2016966at2759"/>
<accession>A0A8J5Z6I7</accession>
<dbReference type="PANTHER" id="PTHR34952">
    <property type="entry name" value="OS05G0113500 PROTEIN"/>
    <property type="match status" value="1"/>
</dbReference>
<gene>
    <name evidence="2" type="ORF">CXB51_002882</name>
</gene>
<dbReference type="EMBL" id="JAHUZN010000002">
    <property type="protein sequence ID" value="KAG8500861.1"/>
    <property type="molecule type" value="Genomic_DNA"/>
</dbReference>
<reference evidence="2 3" key="1">
    <citation type="journal article" date="2021" name="bioRxiv">
        <title>The Gossypium anomalum genome as a resource for cotton improvement and evolutionary analysis of hybrid incompatibility.</title>
        <authorList>
            <person name="Grover C.E."/>
            <person name="Yuan D."/>
            <person name="Arick M.A."/>
            <person name="Miller E.R."/>
            <person name="Hu G."/>
            <person name="Peterson D.G."/>
            <person name="Wendel J.F."/>
            <person name="Udall J.A."/>
        </authorList>
    </citation>
    <scope>NUCLEOTIDE SEQUENCE [LARGE SCALE GENOMIC DNA]</scope>
    <source>
        <strain evidence="2">JFW-Udall</strain>
        <tissue evidence="2">Leaf</tissue>
    </source>
</reference>
<evidence type="ECO:0000313" key="3">
    <source>
        <dbReference type="Proteomes" id="UP000701853"/>
    </source>
</evidence>
<dbReference type="PANTHER" id="PTHR34952:SF2">
    <property type="entry name" value="OS05G0113500 PROTEIN"/>
    <property type="match status" value="1"/>
</dbReference>
<proteinExistence type="predicted"/>
<evidence type="ECO:0000256" key="1">
    <source>
        <dbReference type="SAM" id="MobiDB-lite"/>
    </source>
</evidence>